<gene>
    <name evidence="1" type="ORF">QLQ16_12340</name>
</gene>
<dbReference type="RefSeq" id="WP_283224967.1">
    <property type="nucleotide sequence ID" value="NZ_JASGBH010000009.1"/>
</dbReference>
<proteinExistence type="predicted"/>
<evidence type="ECO:0000313" key="1">
    <source>
        <dbReference type="EMBL" id="MDI9234620.1"/>
    </source>
</evidence>
<comment type="caution">
    <text evidence="1">The sequence shown here is derived from an EMBL/GenBank/DDBJ whole genome shotgun (WGS) entry which is preliminary data.</text>
</comment>
<evidence type="ECO:0000313" key="2">
    <source>
        <dbReference type="Proteomes" id="UP001431902"/>
    </source>
</evidence>
<sequence length="245" mass="26651">MDFRFGSAAAGRLLSIEAAFSEHRPFGAVPVTAIAHFEQSNFTRVTTRIALETALVYHPTQGIVESIVKGGAKNHAAVLQLFGEHVLGQKIEPEEIEKKSFRLNALRDGMLEPVVDWSALGVEKVRLRRARFTPIGRAGVAVQVEATPEMDKPDAIQEALALLKVSSYFEAEYGMASATLIVYMMPDAKGKHAHFSFGVHASGSSTIKNLSERNQAIAQSLLKALDVIEVEDAPGDFEAFEQMAA</sequence>
<protein>
    <submittedName>
        <fullName evidence="1">Uncharacterized protein</fullName>
    </submittedName>
</protein>
<keyword evidence="2" id="KW-1185">Reference proteome</keyword>
<accession>A0ABT6X919</accession>
<name>A0ABT6X919_9BURK</name>
<reference evidence="1" key="1">
    <citation type="submission" date="2023-05" db="EMBL/GenBank/DDBJ databases">
        <title>Limnohabitans sp. strain HM2-2 Genome sequencing and assembly.</title>
        <authorList>
            <person name="Jung Y."/>
        </authorList>
    </citation>
    <scope>NUCLEOTIDE SEQUENCE</scope>
    <source>
        <strain evidence="1">HM2-2</strain>
    </source>
</reference>
<dbReference type="EMBL" id="JASGBH010000009">
    <property type="protein sequence ID" value="MDI9234620.1"/>
    <property type="molecule type" value="Genomic_DNA"/>
</dbReference>
<organism evidence="1 2">
    <name type="scientific">Limnohabitans lacus</name>
    <dbReference type="NCBI Taxonomy" id="3045173"/>
    <lineage>
        <taxon>Bacteria</taxon>
        <taxon>Pseudomonadati</taxon>
        <taxon>Pseudomonadota</taxon>
        <taxon>Betaproteobacteria</taxon>
        <taxon>Burkholderiales</taxon>
        <taxon>Comamonadaceae</taxon>
        <taxon>Limnohabitans</taxon>
    </lineage>
</organism>
<dbReference type="Proteomes" id="UP001431902">
    <property type="component" value="Unassembled WGS sequence"/>
</dbReference>